<dbReference type="PANTHER" id="PTHR19328">
    <property type="entry name" value="HEDGEHOG-INTERACTING PROTEIN"/>
    <property type="match status" value="1"/>
</dbReference>
<dbReference type="EMBL" id="OY731400">
    <property type="protein sequence ID" value="CAJ1943998.1"/>
    <property type="molecule type" value="Genomic_DNA"/>
</dbReference>
<dbReference type="AlphaFoldDB" id="A0AA86VE90"/>
<dbReference type="PANTHER" id="PTHR19328:SF13">
    <property type="entry name" value="HIPL1 PROTEIN"/>
    <property type="match status" value="1"/>
</dbReference>
<dbReference type="Gramene" id="rna-AYBTSS11_LOCUS11670">
    <property type="protein sequence ID" value="CAJ1943998.1"/>
    <property type="gene ID" value="gene-AYBTSS11_LOCUS11670"/>
</dbReference>
<reference evidence="2" key="1">
    <citation type="submission" date="2023-10" db="EMBL/GenBank/DDBJ databases">
        <authorList>
            <person name="Domelevo Entfellner J.-B."/>
        </authorList>
    </citation>
    <scope>NUCLEOTIDE SEQUENCE</scope>
</reference>
<feature type="signal peptide" evidence="1">
    <location>
        <begin position="1"/>
        <end position="27"/>
    </location>
</feature>
<evidence type="ECO:0000313" key="3">
    <source>
        <dbReference type="Proteomes" id="UP001189624"/>
    </source>
</evidence>
<organism evidence="2 3">
    <name type="scientific">Sphenostylis stenocarpa</name>
    <dbReference type="NCBI Taxonomy" id="92480"/>
    <lineage>
        <taxon>Eukaryota</taxon>
        <taxon>Viridiplantae</taxon>
        <taxon>Streptophyta</taxon>
        <taxon>Embryophyta</taxon>
        <taxon>Tracheophyta</taxon>
        <taxon>Spermatophyta</taxon>
        <taxon>Magnoliopsida</taxon>
        <taxon>eudicotyledons</taxon>
        <taxon>Gunneridae</taxon>
        <taxon>Pentapetalae</taxon>
        <taxon>rosids</taxon>
        <taxon>fabids</taxon>
        <taxon>Fabales</taxon>
        <taxon>Fabaceae</taxon>
        <taxon>Papilionoideae</taxon>
        <taxon>50 kb inversion clade</taxon>
        <taxon>NPAAA clade</taxon>
        <taxon>indigoferoid/millettioid clade</taxon>
        <taxon>Phaseoleae</taxon>
        <taxon>Sphenostylis</taxon>
    </lineage>
</organism>
<protein>
    <submittedName>
        <fullName evidence="2">Uncharacterized protein</fullName>
    </submittedName>
</protein>
<sequence length="218" mass="24443">MVFALRKLGMNLISLWLLTLMTLTAHSSLVKWVSPFVDLNDQVHFDTQLGMMGIEFHPNFANNDPFFASFNCDKDKWSGCNGVCSCNSNVDCDLSKLGNDNGVQSVMMGDGGGSGDPLRGASEINKLGLWSSYSSPKDNLFSEDKDLQPEIWDLGLRNPWQYTYKFQIWPFPDIFINIQYDELQGVQTWKGILCVLAVPFGIVQQLKSVTILEKISLS</sequence>
<proteinExistence type="predicted"/>
<keyword evidence="1" id="KW-0732">Signal</keyword>
<evidence type="ECO:0000313" key="2">
    <source>
        <dbReference type="EMBL" id="CAJ1943998.1"/>
    </source>
</evidence>
<gene>
    <name evidence="2" type="ORF">AYBTSS11_LOCUS11670</name>
</gene>
<evidence type="ECO:0000256" key="1">
    <source>
        <dbReference type="SAM" id="SignalP"/>
    </source>
</evidence>
<feature type="chain" id="PRO_5041638480" evidence="1">
    <location>
        <begin position="28"/>
        <end position="218"/>
    </location>
</feature>
<dbReference type="Proteomes" id="UP001189624">
    <property type="component" value="Chromosome 3"/>
</dbReference>
<name>A0AA86VE90_9FABA</name>
<dbReference type="InterPro" id="IPR011042">
    <property type="entry name" value="6-blade_b-propeller_TolB-like"/>
</dbReference>
<keyword evidence="3" id="KW-1185">Reference proteome</keyword>
<accession>A0AA86VE90</accession>
<dbReference type="Gene3D" id="2.120.10.30">
    <property type="entry name" value="TolB, C-terminal domain"/>
    <property type="match status" value="1"/>
</dbReference>